<proteinExistence type="predicted"/>
<dbReference type="VEuPathDB" id="HostDB:ENSMFAG00000001769"/>
<evidence type="ECO:0000313" key="2">
    <source>
        <dbReference type="Proteomes" id="UP000233100"/>
    </source>
</evidence>
<evidence type="ECO:0000313" key="1">
    <source>
        <dbReference type="Ensembl" id="ENSMFAP00000004101.2"/>
    </source>
</evidence>
<dbReference type="Ensembl" id="ENSMFAT00000022762.2">
    <property type="protein sequence ID" value="ENSMFAP00000004101.2"/>
    <property type="gene ID" value="ENSMFAG00000001769.2"/>
</dbReference>
<reference evidence="1" key="3">
    <citation type="submission" date="2025-09" db="UniProtKB">
        <authorList>
            <consortium name="Ensembl"/>
        </authorList>
    </citation>
    <scope>IDENTIFICATION</scope>
</reference>
<name>A0A2K5TVJ9_MACFA</name>
<protein>
    <submittedName>
        <fullName evidence="1">Uncharacterized protein</fullName>
    </submittedName>
</protein>
<organism evidence="1 2">
    <name type="scientific">Macaca fascicularis</name>
    <name type="common">Crab-eating macaque</name>
    <name type="synonym">Cynomolgus monkey</name>
    <dbReference type="NCBI Taxonomy" id="9541"/>
    <lineage>
        <taxon>Eukaryota</taxon>
        <taxon>Metazoa</taxon>
        <taxon>Chordata</taxon>
        <taxon>Craniata</taxon>
        <taxon>Vertebrata</taxon>
        <taxon>Euteleostomi</taxon>
        <taxon>Mammalia</taxon>
        <taxon>Eutheria</taxon>
        <taxon>Euarchontoglires</taxon>
        <taxon>Primates</taxon>
        <taxon>Haplorrhini</taxon>
        <taxon>Catarrhini</taxon>
        <taxon>Cercopithecidae</taxon>
        <taxon>Cercopithecinae</taxon>
        <taxon>Macaca</taxon>
    </lineage>
</organism>
<dbReference type="Proteomes" id="UP000233100">
    <property type="component" value="Chromosome 9"/>
</dbReference>
<dbReference type="GeneTree" id="ENSGT00910000146875"/>
<reference evidence="1" key="2">
    <citation type="submission" date="2025-08" db="UniProtKB">
        <authorList>
            <consortium name="Ensembl"/>
        </authorList>
    </citation>
    <scope>IDENTIFICATION</scope>
</reference>
<dbReference type="Bgee" id="ENSMFAG00000001769">
    <property type="expression patterns" value="Expressed in adult mammalian kidney and 1 other cell type or tissue"/>
</dbReference>
<dbReference type="AlphaFoldDB" id="A0A2K5TVJ9"/>
<accession>A0A2K5TVJ9</accession>
<keyword evidence="2" id="KW-1185">Reference proteome</keyword>
<reference evidence="1 2" key="1">
    <citation type="submission" date="2013-03" db="EMBL/GenBank/DDBJ databases">
        <authorList>
            <person name="Warren W."/>
            <person name="Wilson R.K."/>
        </authorList>
    </citation>
    <scope>NUCLEOTIDE SEQUENCE</scope>
</reference>
<sequence>MPWALDENFVLTVAEGSLRAHHVYLLLPFILISCWTQDLQGHLRERCSRLMTMGRRGGHRQGRDEKLDLYHFQDGVAGAGCCEFTGTMREQRHGRLGGLAQGLTLC</sequence>